<dbReference type="InterPro" id="IPR006650">
    <property type="entry name" value="A/AMP_deam_AS"/>
</dbReference>
<dbReference type="UniPathway" id="UPA00591">
    <property type="reaction ID" value="UER00663"/>
</dbReference>
<dbReference type="InterPro" id="IPR042296">
    <property type="entry name" value="tRNA_met_Trm1_C"/>
</dbReference>
<comment type="similarity">
    <text evidence="14">Belongs to the class I-like SAM-binding methyltransferase superfamily. Trm1 family.</text>
</comment>
<keyword evidence="18" id="KW-1185">Reference proteome</keyword>
<dbReference type="Gene3D" id="3.20.20.140">
    <property type="entry name" value="Metal-dependent hydrolases"/>
    <property type="match status" value="1"/>
</dbReference>
<evidence type="ECO:0000256" key="1">
    <source>
        <dbReference type="ARBA" id="ARBA00001947"/>
    </source>
</evidence>
<dbReference type="GO" id="GO:0032259">
    <property type="term" value="P:methylation"/>
    <property type="evidence" value="ECO:0007669"/>
    <property type="project" value="UniProtKB-UniRule"/>
</dbReference>
<keyword evidence="12" id="KW-0862">Zinc</keyword>
<keyword evidence="6 14" id="KW-0489">Methyltransferase</keyword>
<keyword evidence="13 14" id="KW-0694">RNA-binding</keyword>
<dbReference type="PANTHER" id="PTHR11359:SF0">
    <property type="entry name" value="AMP DEAMINASE"/>
    <property type="match status" value="1"/>
</dbReference>
<dbReference type="GO" id="GO:0016423">
    <property type="term" value="F:tRNA (guanine) methyltransferase activity"/>
    <property type="evidence" value="ECO:0007669"/>
    <property type="project" value="InterPro"/>
</dbReference>
<evidence type="ECO:0000256" key="5">
    <source>
        <dbReference type="ARBA" id="ARBA00022555"/>
    </source>
</evidence>
<feature type="region of interest" description="Disordered" evidence="16">
    <location>
        <begin position="813"/>
        <end position="872"/>
    </location>
</feature>
<dbReference type="SUPFAM" id="SSF53335">
    <property type="entry name" value="S-adenosyl-L-methionine-dependent methyltransferases"/>
    <property type="match status" value="1"/>
</dbReference>
<dbReference type="GO" id="GO:0046033">
    <property type="term" value="P:AMP metabolic process"/>
    <property type="evidence" value="ECO:0007669"/>
    <property type="project" value="TreeGrafter"/>
</dbReference>
<evidence type="ECO:0000313" key="18">
    <source>
        <dbReference type="Proteomes" id="UP000054937"/>
    </source>
</evidence>
<dbReference type="Pfam" id="PF02005">
    <property type="entry name" value="TRM"/>
    <property type="match status" value="1"/>
</dbReference>
<dbReference type="Gene3D" id="3.30.56.70">
    <property type="entry name" value="N2,N2-dimethylguanosine tRNA methyltransferase, C-terminal domain"/>
    <property type="match status" value="1"/>
</dbReference>
<dbReference type="GO" id="GO:0005829">
    <property type="term" value="C:cytosol"/>
    <property type="evidence" value="ECO:0007669"/>
    <property type="project" value="TreeGrafter"/>
</dbReference>
<dbReference type="PROSITE" id="PS00485">
    <property type="entry name" value="A_DEAMINASE"/>
    <property type="match status" value="1"/>
</dbReference>
<evidence type="ECO:0000256" key="16">
    <source>
        <dbReference type="SAM" id="MobiDB-lite"/>
    </source>
</evidence>
<comment type="similarity">
    <text evidence="3">Belongs to the metallo-dependent hydrolases superfamily. Adenosine and AMP deaminases family.</text>
</comment>
<sequence length="1506" mass="178277">MNIDKNEIKISKEQILENLPQLKEEFTNGIFKLENYNIIQEGQCQILISQQEGDIFNNFYNFPQIFERDVSLFMVHNYISQLKQEYKSNDKQFKGVTIFNGNVNSGIKSLRYLKELCPDDIKVIYAQENQDNFEYCNNFLFKFRIPFHLDDKLDIIDIDSHGSSLDHIEFAIRGAKQGGLIMATFSDLRTLCGPKVEKCSYQYNSVRNNKFEGKHENGIRIIYQTISKIAGLYGKYIQPEISYFSDFYIRVSFRVYKSRIDLTKLSSQLAIHYQCKQCPNQIIQPFGQINYNERIERNTAIPNQLKKEHLKCSVCNGEMVRYGPIWSDSLNNINTIQQLNGNINLLKQNQEEYNFDGANMRLQSQLKMKNLFQGIENEMKIVDTPYTVNFRQIHKFIQGKQMIDNQALMRGIRSLGYKFVQSYINSEQFKTDAPMKVCLDVVKRFRQVVENQGKQIQYKKVDKNKKQGKIQELQNNLKNQNFQNSEEEQQQLAMDMNLKNNQIIENEMIFIEKQGQEYYLQQPLQYYPKFKKNQIDFIGNGQDEFNSIKNYKNPRKNFGPIVKKKSEISIEQSKSNLQPQIIKEQQSVSIVEYKHQSQQNENDFSNNDIMNRSFKTAYVKQKSKLQNFLSKGYTEKKRKSAKQSLNQSINSSRCKSIRKLQNQVSLLISQKIENLEKTQPNLKNKNTLKSYYYSQQDEEDEDREQFLKFNEDYDDDNEVNSVNTSQDILESLSEINQQKIGQKNLKRKQLNLSCQGNENVQGKVEKKVKQDFKTISLNASFLNSQQESQHNNLNHNNNLNNILENISQINEKDEESNIFSEQQSNEKQKNNKQSLQESTSSLNSQLNEKSQNSSFYPDYQSNGEEIDQQQQSNQRLSFLKVKNGNQIDQNNEQNYESENFLIQKPQNWNLNKANSNVLNKDQWDELHVKIESRHQEKLFDRVLYQRVNFQQNQKNEFQQGCEYLLEAISLRQKYMEIFDTSSQNKSDSDSFFVEFKDSKQEPTINWKKKYPLYKKLEQVKKYINNYMIQQFIKILNNCMQYELVQENGVFQFRVNGKNPFKYFSKQEFIKDLVTLETEEGDRKVYQDQKSKQVYTLKEVFQKLNIDPDRINMDTLSVKADNTIFQRFDNFNNKFAPLKSVELRWIFFGGRENYIQGQYLGELSKILINSLEENNIYQEWRFSICGRQMNEWEQFAKWIDENDLYSQKLRWMIQVPRSFDRQKLYGLSDNFQQMLDRIFKPMFEVTLNPESDPVLFQTLCYVSGFDSVDDESIPEKKDYLGDFMLDPAQFEENHNPHYLYYSYYFYANLHQLNQLRISKGLNAFKYRPHSGESGDINHLASSFLLANGINHGIQLINNKVLQYLFYLQQIGLAMSPLSNNKLFLKYKKNPFDLFFKIGLNVSLSTDDPLIMHLTKQPLLEEYAIAAQIWNYCQVDLCEIARYSIIQSSLPEEFKKYWIGNYTKLEPESNYYQHSNLPPSRYLYRLENLKEEFIFLFQFGEEFLTKYN</sequence>
<dbReference type="EMBL" id="LDAU01000181">
    <property type="protein sequence ID" value="KRX00828.1"/>
    <property type="molecule type" value="Genomic_DNA"/>
</dbReference>
<dbReference type="InterPro" id="IPR006329">
    <property type="entry name" value="AMPD"/>
</dbReference>
<evidence type="ECO:0000256" key="13">
    <source>
        <dbReference type="ARBA" id="ARBA00022884"/>
    </source>
</evidence>
<dbReference type="PANTHER" id="PTHR11359">
    <property type="entry name" value="AMP DEAMINASE"/>
    <property type="match status" value="1"/>
</dbReference>
<dbReference type="GO" id="GO:0032264">
    <property type="term" value="P:IMP salvage"/>
    <property type="evidence" value="ECO:0007669"/>
    <property type="project" value="UniProtKB-UniPathway"/>
</dbReference>
<proteinExistence type="inferred from homology"/>
<dbReference type="Gene3D" id="3.40.50.150">
    <property type="entry name" value="Vaccinia Virus protein VP39"/>
    <property type="match status" value="1"/>
</dbReference>
<dbReference type="InterPro" id="IPR002905">
    <property type="entry name" value="Trm1"/>
</dbReference>
<keyword evidence="8 14" id="KW-0949">S-adenosyl-L-methionine</keyword>
<feature type="compositionally biased region" description="Polar residues" evidence="16">
    <location>
        <begin position="839"/>
        <end position="872"/>
    </location>
</feature>
<comment type="pathway">
    <text evidence="2">Purine metabolism; IMP biosynthesis via salvage pathway; IMP from AMP: step 1/1.</text>
</comment>
<evidence type="ECO:0000256" key="9">
    <source>
        <dbReference type="ARBA" id="ARBA00022694"/>
    </source>
</evidence>
<feature type="coiled-coil region" evidence="15">
    <location>
        <begin position="463"/>
        <end position="490"/>
    </location>
</feature>
<evidence type="ECO:0000256" key="6">
    <source>
        <dbReference type="ARBA" id="ARBA00022603"/>
    </source>
</evidence>
<evidence type="ECO:0000256" key="2">
    <source>
        <dbReference type="ARBA" id="ARBA00004955"/>
    </source>
</evidence>
<dbReference type="Pfam" id="PF19326">
    <property type="entry name" value="AMP_deaminase"/>
    <property type="match status" value="1"/>
</dbReference>
<dbReference type="OrthoDB" id="1723809at2759"/>
<dbReference type="InParanoid" id="A0A0V0QF90"/>
<evidence type="ECO:0000256" key="15">
    <source>
        <dbReference type="SAM" id="Coils"/>
    </source>
</evidence>
<dbReference type="Gene3D" id="4.10.800.20">
    <property type="match status" value="1"/>
</dbReference>
<organism evidence="17 18">
    <name type="scientific">Pseudocohnilembus persalinus</name>
    <name type="common">Ciliate</name>
    <dbReference type="NCBI Taxonomy" id="266149"/>
    <lineage>
        <taxon>Eukaryota</taxon>
        <taxon>Sar</taxon>
        <taxon>Alveolata</taxon>
        <taxon>Ciliophora</taxon>
        <taxon>Intramacronucleata</taxon>
        <taxon>Oligohymenophorea</taxon>
        <taxon>Scuticociliatia</taxon>
        <taxon>Philasterida</taxon>
        <taxon>Pseudocohnilembidae</taxon>
        <taxon>Pseudocohnilembus</taxon>
    </lineage>
</organism>
<evidence type="ECO:0000256" key="4">
    <source>
        <dbReference type="ARBA" id="ARBA00012775"/>
    </source>
</evidence>
<keyword evidence="10" id="KW-0479">Metal-binding</keyword>
<dbReference type="InterPro" id="IPR032466">
    <property type="entry name" value="Metal_Hydrolase"/>
</dbReference>
<keyword evidence="7 14" id="KW-0808">Transferase</keyword>
<dbReference type="GO" id="GO:0008033">
    <property type="term" value="P:tRNA processing"/>
    <property type="evidence" value="ECO:0007669"/>
    <property type="project" value="UniProtKB-UniRule"/>
</dbReference>
<evidence type="ECO:0000256" key="14">
    <source>
        <dbReference type="PROSITE-ProRule" id="PRU00958"/>
    </source>
</evidence>
<evidence type="ECO:0000256" key="3">
    <source>
        <dbReference type="ARBA" id="ARBA00006676"/>
    </source>
</evidence>
<evidence type="ECO:0000313" key="17">
    <source>
        <dbReference type="EMBL" id="KRX00828.1"/>
    </source>
</evidence>
<comment type="caution">
    <text evidence="17">The sequence shown here is derived from an EMBL/GenBank/DDBJ whole genome shotgun (WGS) entry which is preliminary data.</text>
</comment>
<keyword evidence="5 14" id="KW-0820">tRNA-binding</keyword>
<protein>
    <recommendedName>
        <fullName evidence="4">AMP deaminase</fullName>
        <ecNumber evidence="4">3.5.4.6</ecNumber>
    </recommendedName>
</protein>
<evidence type="ECO:0000256" key="7">
    <source>
        <dbReference type="ARBA" id="ARBA00022679"/>
    </source>
</evidence>
<keyword evidence="9 14" id="KW-0819">tRNA processing</keyword>
<dbReference type="GO" id="GO:0046872">
    <property type="term" value="F:metal ion binding"/>
    <property type="evidence" value="ECO:0007669"/>
    <property type="project" value="UniProtKB-KW"/>
</dbReference>
<evidence type="ECO:0000256" key="12">
    <source>
        <dbReference type="ARBA" id="ARBA00022833"/>
    </source>
</evidence>
<dbReference type="EC" id="3.5.4.6" evidence="4"/>
<dbReference type="InterPro" id="IPR029063">
    <property type="entry name" value="SAM-dependent_MTases_sf"/>
</dbReference>
<evidence type="ECO:0000256" key="8">
    <source>
        <dbReference type="ARBA" id="ARBA00022691"/>
    </source>
</evidence>
<keyword evidence="11" id="KW-0378">Hydrolase</keyword>
<dbReference type="GO" id="GO:0000049">
    <property type="term" value="F:tRNA binding"/>
    <property type="evidence" value="ECO:0007669"/>
    <property type="project" value="UniProtKB-UniRule"/>
</dbReference>
<dbReference type="Proteomes" id="UP000054937">
    <property type="component" value="Unassembled WGS sequence"/>
</dbReference>
<evidence type="ECO:0000256" key="10">
    <source>
        <dbReference type="ARBA" id="ARBA00022723"/>
    </source>
</evidence>
<gene>
    <name evidence="17" type="ORF">PPERSA_02007</name>
</gene>
<comment type="cofactor">
    <cofactor evidence="1">
        <name>Zn(2+)</name>
        <dbReference type="ChEBI" id="CHEBI:29105"/>
    </cofactor>
</comment>
<dbReference type="SUPFAM" id="SSF51556">
    <property type="entry name" value="Metallo-dependent hydrolases"/>
    <property type="match status" value="1"/>
</dbReference>
<accession>A0A0V0QF90</accession>
<evidence type="ECO:0000256" key="11">
    <source>
        <dbReference type="ARBA" id="ARBA00022801"/>
    </source>
</evidence>
<name>A0A0V0QF90_PSEPJ</name>
<keyword evidence="15" id="KW-0175">Coiled coil</keyword>
<reference evidence="17 18" key="1">
    <citation type="journal article" date="2015" name="Sci. Rep.">
        <title>Genome of the facultative scuticociliatosis pathogen Pseudocohnilembus persalinus provides insight into its virulence through horizontal gene transfer.</title>
        <authorList>
            <person name="Xiong J."/>
            <person name="Wang G."/>
            <person name="Cheng J."/>
            <person name="Tian M."/>
            <person name="Pan X."/>
            <person name="Warren A."/>
            <person name="Jiang C."/>
            <person name="Yuan D."/>
            <person name="Miao W."/>
        </authorList>
    </citation>
    <scope>NUCLEOTIDE SEQUENCE [LARGE SCALE GENOMIC DNA]</scope>
    <source>
        <strain evidence="17">36N120E</strain>
    </source>
</reference>
<dbReference type="PROSITE" id="PS51626">
    <property type="entry name" value="SAM_MT_TRM1"/>
    <property type="match status" value="1"/>
</dbReference>
<dbReference type="GO" id="GO:0003876">
    <property type="term" value="F:AMP deaminase activity"/>
    <property type="evidence" value="ECO:0007669"/>
    <property type="project" value="UniProtKB-EC"/>
</dbReference>